<dbReference type="eggNOG" id="COG0738">
    <property type="taxonomic scope" value="Bacteria"/>
</dbReference>
<proteinExistence type="predicted"/>
<evidence type="ECO:0000256" key="5">
    <source>
        <dbReference type="SAM" id="Phobius"/>
    </source>
</evidence>
<comment type="subcellular location">
    <subcellularLocation>
        <location evidence="1">Membrane</location>
        <topology evidence="1">Multi-pass membrane protein</topology>
    </subcellularLocation>
</comment>
<feature type="transmembrane region" description="Helical" evidence="5">
    <location>
        <begin position="72"/>
        <end position="97"/>
    </location>
</feature>
<dbReference type="OrthoDB" id="9816124at2"/>
<evidence type="ECO:0000313" key="8">
    <source>
        <dbReference type="Proteomes" id="UP000004688"/>
    </source>
</evidence>
<dbReference type="PROSITE" id="PS50850">
    <property type="entry name" value="MFS"/>
    <property type="match status" value="1"/>
</dbReference>
<dbReference type="SUPFAM" id="SSF103473">
    <property type="entry name" value="MFS general substrate transporter"/>
    <property type="match status" value="1"/>
</dbReference>
<feature type="transmembrane region" description="Helical" evidence="5">
    <location>
        <begin position="164"/>
        <end position="182"/>
    </location>
</feature>
<feature type="transmembrane region" description="Helical" evidence="5">
    <location>
        <begin position="136"/>
        <end position="158"/>
    </location>
</feature>
<dbReference type="PANTHER" id="PTHR23530">
    <property type="entry name" value="TRANSPORT PROTEIN-RELATED"/>
    <property type="match status" value="1"/>
</dbReference>
<keyword evidence="8" id="KW-1185">Reference proteome</keyword>
<keyword evidence="3 5" id="KW-1133">Transmembrane helix</keyword>
<feature type="transmembrane region" description="Helical" evidence="5">
    <location>
        <begin position="21"/>
        <end position="48"/>
    </location>
</feature>
<keyword evidence="2 5" id="KW-0812">Transmembrane</keyword>
<protein>
    <submittedName>
        <fullName evidence="7">Major facilitator superfamily permease</fullName>
    </submittedName>
</protein>
<feature type="transmembrane region" description="Helical" evidence="5">
    <location>
        <begin position="377"/>
        <end position="396"/>
    </location>
</feature>
<keyword evidence="4 5" id="KW-0472">Membrane</keyword>
<feature type="transmembrane region" description="Helical" evidence="5">
    <location>
        <begin position="210"/>
        <end position="231"/>
    </location>
</feature>
<reference evidence="7 8" key="1">
    <citation type="journal article" date="2013" name="PLoS ONE">
        <title>Poles Apart: Arctic and Antarctic Octadecabacter strains Share High Genome Plasticity and a New Type of Xanthorhodopsin.</title>
        <authorList>
            <person name="Vollmers J."/>
            <person name="Voget S."/>
            <person name="Dietrich S."/>
            <person name="Gollnow K."/>
            <person name="Smits M."/>
            <person name="Meyer K."/>
            <person name="Brinkhoff T."/>
            <person name="Simon M."/>
            <person name="Daniel R."/>
        </authorList>
    </citation>
    <scope>NUCLEOTIDE SEQUENCE [LARGE SCALE GENOMIC DNA]</scope>
    <source>
        <strain evidence="7 8">238</strain>
    </source>
</reference>
<dbReference type="Pfam" id="PF07690">
    <property type="entry name" value="MFS_1"/>
    <property type="match status" value="1"/>
</dbReference>
<dbReference type="KEGG" id="oar:OA238_c05670"/>
<dbReference type="HOGENOM" id="CLU_046685_2_1_5"/>
<accession>M9RGD7</accession>
<feature type="domain" description="Major facilitator superfamily (MFS) profile" evidence="6">
    <location>
        <begin position="1"/>
        <end position="397"/>
    </location>
</feature>
<dbReference type="Gene3D" id="1.20.1250.20">
    <property type="entry name" value="MFS general substrate transporter like domains"/>
    <property type="match status" value="1"/>
</dbReference>
<dbReference type="EMBL" id="CP003742">
    <property type="protein sequence ID" value="AGI70798.1"/>
    <property type="molecule type" value="Genomic_DNA"/>
</dbReference>
<feature type="transmembrane region" description="Helical" evidence="5">
    <location>
        <begin position="284"/>
        <end position="312"/>
    </location>
</feature>
<dbReference type="Proteomes" id="UP000004688">
    <property type="component" value="Chromosome"/>
</dbReference>
<evidence type="ECO:0000256" key="1">
    <source>
        <dbReference type="ARBA" id="ARBA00004141"/>
    </source>
</evidence>
<dbReference type="PROSITE" id="PS00216">
    <property type="entry name" value="SUGAR_TRANSPORT_1"/>
    <property type="match status" value="1"/>
</dbReference>
<dbReference type="InterPro" id="IPR011701">
    <property type="entry name" value="MFS"/>
</dbReference>
<evidence type="ECO:0000259" key="6">
    <source>
        <dbReference type="PROSITE" id="PS50850"/>
    </source>
</evidence>
<evidence type="ECO:0000256" key="3">
    <source>
        <dbReference type="ARBA" id="ARBA00022989"/>
    </source>
</evidence>
<evidence type="ECO:0000313" key="7">
    <source>
        <dbReference type="EMBL" id="AGI70798.1"/>
    </source>
</evidence>
<gene>
    <name evidence="7" type="ORF">OA238_c05670</name>
</gene>
<sequence length="410" mass="43896">MTVAIIRNIQLYRWSRFLRSLIFWQAVWFLYFQNVLSATEAILLYAVYDVATTLLEVPSGYMSDRLGRKKTLIASAIAGLGGSFLLAIGDSFAVFAAGQVLIGASMAFASGTDEAMLYESLAATGRADEIETQEIIAWRYSFSALALSALTGGALALVDPRLPFVGGALAFGGLFWITMRFVEPPRSSDTSEGSELLHLSSLGASFQSPILLWFFVLGVLMYGFSHLPFVFGQPFILEALNDFDLASSAPLVSGAVTALMMGISVAVSLVALQLRRALGLPQLLLSAFSLQIAISGVMALTDSAIVLAFLLLRMVPNALSRPFILGRIQPLLNDDSRATWLSLNSFAGRLVFATALTFGAISTTDAGTMPYDDIANILRVACFIGLVALIGLAVAARRIAVSPSHKSITP</sequence>
<dbReference type="GO" id="GO:0022857">
    <property type="term" value="F:transmembrane transporter activity"/>
    <property type="evidence" value="ECO:0007669"/>
    <property type="project" value="InterPro"/>
</dbReference>
<name>M9RGD7_9RHOB</name>
<dbReference type="PANTHER" id="PTHR23530:SF1">
    <property type="entry name" value="PERMEASE, MAJOR FACILITATOR SUPERFAMILY-RELATED"/>
    <property type="match status" value="1"/>
</dbReference>
<dbReference type="STRING" id="391616.OA238_c05670"/>
<dbReference type="InterPro" id="IPR053160">
    <property type="entry name" value="MFS_DHA3_Transporter"/>
</dbReference>
<dbReference type="RefSeq" id="WP_015494031.1">
    <property type="nucleotide sequence ID" value="NC_020908.1"/>
</dbReference>
<dbReference type="InterPro" id="IPR036259">
    <property type="entry name" value="MFS_trans_sf"/>
</dbReference>
<dbReference type="GO" id="GO:0016020">
    <property type="term" value="C:membrane"/>
    <property type="evidence" value="ECO:0007669"/>
    <property type="project" value="UniProtKB-SubCell"/>
</dbReference>
<dbReference type="InterPro" id="IPR020846">
    <property type="entry name" value="MFS_dom"/>
</dbReference>
<evidence type="ECO:0000256" key="2">
    <source>
        <dbReference type="ARBA" id="ARBA00022692"/>
    </source>
</evidence>
<feature type="transmembrane region" description="Helical" evidence="5">
    <location>
        <begin position="251"/>
        <end position="272"/>
    </location>
</feature>
<dbReference type="InterPro" id="IPR005829">
    <property type="entry name" value="Sugar_transporter_CS"/>
</dbReference>
<evidence type="ECO:0000256" key="4">
    <source>
        <dbReference type="ARBA" id="ARBA00023136"/>
    </source>
</evidence>
<dbReference type="AlphaFoldDB" id="M9RGD7"/>
<organism evidence="7 8">
    <name type="scientific">Octadecabacter arcticus 238</name>
    <dbReference type="NCBI Taxonomy" id="391616"/>
    <lineage>
        <taxon>Bacteria</taxon>
        <taxon>Pseudomonadati</taxon>
        <taxon>Pseudomonadota</taxon>
        <taxon>Alphaproteobacteria</taxon>
        <taxon>Rhodobacterales</taxon>
        <taxon>Roseobacteraceae</taxon>
        <taxon>Octadecabacter</taxon>
    </lineage>
</organism>